<comment type="caution">
    <text evidence="3">The sequence shown here is derived from an EMBL/GenBank/DDBJ whole genome shotgun (WGS) entry which is preliminary data.</text>
</comment>
<dbReference type="Proteomes" id="UP000481153">
    <property type="component" value="Unassembled WGS sequence"/>
</dbReference>
<feature type="transmembrane region" description="Helical" evidence="2">
    <location>
        <begin position="358"/>
        <end position="378"/>
    </location>
</feature>
<keyword evidence="2" id="KW-0812">Transmembrane</keyword>
<evidence type="ECO:0000313" key="3">
    <source>
        <dbReference type="EMBL" id="KAF0733477.1"/>
    </source>
</evidence>
<evidence type="ECO:0008006" key="5">
    <source>
        <dbReference type="Google" id="ProtNLM"/>
    </source>
</evidence>
<feature type="transmembrane region" description="Helical" evidence="2">
    <location>
        <begin position="385"/>
        <end position="406"/>
    </location>
</feature>
<feature type="transmembrane region" description="Helical" evidence="2">
    <location>
        <begin position="125"/>
        <end position="149"/>
    </location>
</feature>
<feature type="transmembrane region" description="Helical" evidence="2">
    <location>
        <begin position="201"/>
        <end position="223"/>
    </location>
</feature>
<proteinExistence type="predicted"/>
<gene>
    <name evidence="3" type="ORF">Ae201684_009717</name>
</gene>
<feature type="transmembrane region" description="Helical" evidence="2">
    <location>
        <begin position="418"/>
        <end position="451"/>
    </location>
</feature>
<feature type="transmembrane region" description="Helical" evidence="2">
    <location>
        <begin position="279"/>
        <end position="299"/>
    </location>
</feature>
<sequence>MQESAMDEPLTYQRSVADDEEEEVPYESLSFLQKVFVVLRPQWQREAKQYLTLQECSGSLGDLGTFLPLVTALSVTKQIAFGPTLFFAGLFTLTLSTYFEVPIPVQPMKQISAIAITEKSTQTQLVASGLLIGLILFGLSITNAVTLVVKYMPFSLIRGVQLGVGLSLLQSGVKQAYVHQTTVSLNATTGLIVVKRSADVLTWWGTDSIVVSIVLILLCFCLMHSKRVPTALLVFLYGVIVAAVRYHSEKDRLKLPNLVLGPDFSHMPPWPSANDFNHAFFHLVLPQLPLSLLNSVIALEQLATDLFPKKHVPASSKRICFSLALGDLLFCGFGMLPMCHGAGGLASQYAFGARSNVAMMMLGTFKVFVALLFGSTLAGLLQDGIFPSCVMGVLVMFAGINLSIVGLDLETQKNKGDVVVVLVTAAASLAINTGVGFVVGAFTYIILRFAVNDKASYKMQSQDDSRLAAKSPRRRPWNAAVRTSAQRVGKGEQT</sequence>
<reference evidence="3 4" key="1">
    <citation type="submission" date="2019-07" db="EMBL/GenBank/DDBJ databases">
        <title>Genomics analysis of Aphanomyces spp. identifies a new class of oomycete effector associated with host adaptation.</title>
        <authorList>
            <person name="Gaulin E."/>
        </authorList>
    </citation>
    <scope>NUCLEOTIDE SEQUENCE [LARGE SCALE GENOMIC DNA]</scope>
    <source>
        <strain evidence="3 4">ATCC 201684</strain>
    </source>
</reference>
<dbReference type="InterPro" id="IPR031563">
    <property type="entry name" value="MOT1/MOT2"/>
</dbReference>
<evidence type="ECO:0000256" key="2">
    <source>
        <dbReference type="SAM" id="Phobius"/>
    </source>
</evidence>
<keyword evidence="4" id="KW-1185">Reference proteome</keyword>
<feature type="transmembrane region" description="Helical" evidence="2">
    <location>
        <begin position="79"/>
        <end position="99"/>
    </location>
</feature>
<organism evidence="3 4">
    <name type="scientific">Aphanomyces euteiches</name>
    <dbReference type="NCBI Taxonomy" id="100861"/>
    <lineage>
        <taxon>Eukaryota</taxon>
        <taxon>Sar</taxon>
        <taxon>Stramenopiles</taxon>
        <taxon>Oomycota</taxon>
        <taxon>Saprolegniomycetes</taxon>
        <taxon>Saprolegniales</taxon>
        <taxon>Verrucalvaceae</taxon>
        <taxon>Aphanomyces</taxon>
    </lineage>
</organism>
<feature type="transmembrane region" description="Helical" evidence="2">
    <location>
        <begin position="230"/>
        <end position="248"/>
    </location>
</feature>
<dbReference type="PANTHER" id="PTHR31970:SF9">
    <property type="entry name" value="MOLYBDATE TRANSPORTER 2"/>
    <property type="match status" value="1"/>
</dbReference>
<protein>
    <recommendedName>
        <fullName evidence="5">SLC26A/SulP transporter domain-containing protein</fullName>
    </recommendedName>
</protein>
<keyword evidence="2" id="KW-1133">Transmembrane helix</keyword>
<accession>A0A6G0X113</accession>
<dbReference type="VEuPathDB" id="FungiDB:AeMF1_012412"/>
<evidence type="ECO:0000256" key="1">
    <source>
        <dbReference type="SAM" id="MobiDB-lite"/>
    </source>
</evidence>
<evidence type="ECO:0000313" key="4">
    <source>
        <dbReference type="Proteomes" id="UP000481153"/>
    </source>
</evidence>
<feature type="region of interest" description="Disordered" evidence="1">
    <location>
        <begin position="464"/>
        <end position="494"/>
    </location>
</feature>
<dbReference type="PANTHER" id="PTHR31970">
    <property type="match status" value="1"/>
</dbReference>
<dbReference type="GO" id="GO:0015098">
    <property type="term" value="F:molybdate ion transmembrane transporter activity"/>
    <property type="evidence" value="ECO:0007669"/>
    <property type="project" value="InterPro"/>
</dbReference>
<name>A0A6G0X113_9STRA</name>
<dbReference type="EMBL" id="VJMJ01000122">
    <property type="protein sequence ID" value="KAF0733477.1"/>
    <property type="molecule type" value="Genomic_DNA"/>
</dbReference>
<dbReference type="AlphaFoldDB" id="A0A6G0X113"/>
<feature type="transmembrane region" description="Helical" evidence="2">
    <location>
        <begin position="319"/>
        <end position="338"/>
    </location>
</feature>
<dbReference type="Pfam" id="PF16983">
    <property type="entry name" value="MFS_MOT1"/>
    <property type="match status" value="2"/>
</dbReference>
<keyword evidence="2" id="KW-0472">Membrane</keyword>